<evidence type="ECO:0000256" key="3">
    <source>
        <dbReference type="ARBA" id="ARBA00022741"/>
    </source>
</evidence>
<comment type="function">
    <text evidence="7">Catalyzes the specific phosphorylation of the 3-hydroxyl group of shikimic acid using ATP as a cosubstrate.</text>
</comment>
<dbReference type="Pfam" id="PF01202">
    <property type="entry name" value="SKI"/>
    <property type="match status" value="1"/>
</dbReference>
<accession>E6U777</accession>
<dbReference type="GO" id="GO:0005829">
    <property type="term" value="C:cytosol"/>
    <property type="evidence" value="ECO:0007669"/>
    <property type="project" value="TreeGrafter"/>
</dbReference>
<dbReference type="InterPro" id="IPR027417">
    <property type="entry name" value="P-loop_NTPase"/>
</dbReference>
<dbReference type="GO" id="GO:0008652">
    <property type="term" value="P:amino acid biosynthetic process"/>
    <property type="evidence" value="ECO:0007669"/>
    <property type="project" value="UniProtKB-KW"/>
</dbReference>
<dbReference type="GO" id="GO:0009073">
    <property type="term" value="P:aromatic amino acid family biosynthetic process"/>
    <property type="evidence" value="ECO:0007669"/>
    <property type="project" value="UniProtKB-KW"/>
</dbReference>
<evidence type="ECO:0000256" key="6">
    <source>
        <dbReference type="ARBA" id="ARBA00023141"/>
    </source>
</evidence>
<evidence type="ECO:0000256" key="4">
    <source>
        <dbReference type="ARBA" id="ARBA00022777"/>
    </source>
</evidence>
<dbReference type="InterPro" id="IPR000623">
    <property type="entry name" value="Shikimate_kinase/TSH1"/>
</dbReference>
<keyword evidence="7" id="KW-0963">Cytoplasm</keyword>
<feature type="binding site" evidence="7">
    <location>
        <position position="15"/>
    </location>
    <ligand>
        <name>Mg(2+)</name>
        <dbReference type="ChEBI" id="CHEBI:18420"/>
    </ligand>
</feature>
<evidence type="ECO:0000256" key="1">
    <source>
        <dbReference type="ARBA" id="ARBA00022605"/>
    </source>
</evidence>
<dbReference type="EC" id="2.7.1.71" evidence="7"/>
<dbReference type="GO" id="GO:0000287">
    <property type="term" value="F:magnesium ion binding"/>
    <property type="evidence" value="ECO:0007669"/>
    <property type="project" value="UniProtKB-UniRule"/>
</dbReference>
<keyword evidence="1 7" id="KW-0028">Amino-acid biosynthesis</keyword>
<dbReference type="GO" id="GO:0004765">
    <property type="term" value="F:shikimate kinase activity"/>
    <property type="evidence" value="ECO:0007669"/>
    <property type="project" value="UniProtKB-UniRule"/>
</dbReference>
<evidence type="ECO:0000256" key="2">
    <source>
        <dbReference type="ARBA" id="ARBA00022679"/>
    </source>
</evidence>
<comment type="subunit">
    <text evidence="7">Monomer.</text>
</comment>
<keyword evidence="7" id="KW-0479">Metal-binding</keyword>
<sequence>MKNVVLCGFMGSGKSSVGAALAALTGARFVDMDRYIEKQENKRIPAIFHEKGEGYFRQLESLAAAALSKESGQIIATGGGAVMRAENVQAFRSGGVIVLLDVPLHVVQRRLRGDRSRPLLNTRDRGRALRELYCKRLPVYRAAADLVVENRGALPVSQMAGRVWEAVRALPAFQENAGPTG</sequence>
<dbReference type="Proteomes" id="UP000001551">
    <property type="component" value="Chromosome"/>
</dbReference>
<comment type="pathway">
    <text evidence="7">Metabolic intermediate biosynthesis; chorismate biosynthesis; chorismate from D-erythrose 4-phosphate and phosphoenolpyruvate: step 5/7.</text>
</comment>
<feature type="binding site" evidence="7">
    <location>
        <position position="79"/>
    </location>
    <ligand>
        <name>substrate</name>
    </ligand>
</feature>
<evidence type="ECO:0000256" key="7">
    <source>
        <dbReference type="HAMAP-Rule" id="MF_00109"/>
    </source>
</evidence>
<protein>
    <recommendedName>
        <fullName evidence="7">Shikimate kinase</fullName>
        <shortName evidence="7">SK</shortName>
        <ecNumber evidence="7">2.7.1.71</ecNumber>
    </recommendedName>
</protein>
<dbReference type="GO" id="GO:0009423">
    <property type="term" value="P:chorismate biosynthetic process"/>
    <property type="evidence" value="ECO:0007669"/>
    <property type="project" value="UniProtKB-UniRule"/>
</dbReference>
<organism evidence="8 9">
    <name type="scientific">Ethanoligenens harbinense (strain DSM 18485 / JCM 12961 / CGMCC 1.5033 / YUAN-3)</name>
    <dbReference type="NCBI Taxonomy" id="663278"/>
    <lineage>
        <taxon>Bacteria</taxon>
        <taxon>Bacillati</taxon>
        <taxon>Bacillota</taxon>
        <taxon>Clostridia</taxon>
        <taxon>Eubacteriales</taxon>
        <taxon>Oscillospiraceae</taxon>
        <taxon>Ethanoligenens</taxon>
    </lineage>
</organism>
<keyword evidence="6 7" id="KW-0057">Aromatic amino acid biosynthesis</keyword>
<comment type="cofactor">
    <cofactor evidence="7">
        <name>Mg(2+)</name>
        <dbReference type="ChEBI" id="CHEBI:18420"/>
    </cofactor>
    <text evidence="7">Binds 1 Mg(2+) ion per subunit.</text>
</comment>
<dbReference type="HAMAP" id="MF_00109">
    <property type="entry name" value="Shikimate_kinase"/>
    <property type="match status" value="1"/>
</dbReference>
<dbReference type="CDD" id="cd00464">
    <property type="entry name" value="SK"/>
    <property type="match status" value="1"/>
</dbReference>
<reference evidence="8 9" key="1">
    <citation type="submission" date="2010-12" db="EMBL/GenBank/DDBJ databases">
        <title>Complete sequence of Ethanoligenens harbinense YUAN-3.</title>
        <authorList>
            <person name="Lucas S."/>
            <person name="Copeland A."/>
            <person name="Lapidus A."/>
            <person name="Cheng J.-F."/>
            <person name="Bruce D."/>
            <person name="Goodwin L."/>
            <person name="Pitluck S."/>
            <person name="Chertkov O."/>
            <person name="Misra M."/>
            <person name="Detter J.C."/>
            <person name="Han C."/>
            <person name="Tapia R."/>
            <person name="Land M."/>
            <person name="Hauser L."/>
            <person name="Jeffries C."/>
            <person name="Kyrpides N."/>
            <person name="Ivanova N."/>
            <person name="Mikhailova N."/>
            <person name="Wang A."/>
            <person name="Mouttaki H."/>
            <person name="He Z."/>
            <person name="Zhou J."/>
            <person name="Hemme C.L."/>
            <person name="Woyke T."/>
        </authorList>
    </citation>
    <scope>NUCLEOTIDE SEQUENCE [LARGE SCALE GENOMIC DNA]</scope>
    <source>
        <strain evidence="9">DSM 18485 / JCM 12961 / CGMCC 1.5033 / YUAN-3</strain>
    </source>
</reference>
<dbReference type="PANTHER" id="PTHR21087:SF16">
    <property type="entry name" value="SHIKIMATE KINASE 1, CHLOROPLASTIC"/>
    <property type="match status" value="1"/>
</dbReference>
<feature type="binding site" evidence="7">
    <location>
        <position position="136"/>
    </location>
    <ligand>
        <name>substrate</name>
    </ligand>
</feature>
<dbReference type="STRING" id="663278.Ethha_2654"/>
<keyword evidence="3 7" id="KW-0547">Nucleotide-binding</keyword>
<dbReference type="UniPathway" id="UPA00053">
    <property type="reaction ID" value="UER00088"/>
</dbReference>
<dbReference type="GO" id="GO:0005524">
    <property type="term" value="F:ATP binding"/>
    <property type="evidence" value="ECO:0007669"/>
    <property type="project" value="UniProtKB-UniRule"/>
</dbReference>
<gene>
    <name evidence="7" type="primary">aroK</name>
    <name evidence="8" type="ordered locus">Ethha_2654</name>
</gene>
<dbReference type="KEGG" id="eha:Ethha_2654"/>
<dbReference type="EMBL" id="CP002400">
    <property type="protein sequence ID" value="ADU28147.1"/>
    <property type="molecule type" value="Genomic_DNA"/>
</dbReference>
<keyword evidence="2 7" id="KW-0808">Transferase</keyword>
<comment type="caution">
    <text evidence="7">Lacks conserved residue(s) required for the propagation of feature annotation.</text>
</comment>
<comment type="subcellular location">
    <subcellularLocation>
        <location evidence="7">Cytoplasm</location>
    </subcellularLocation>
</comment>
<keyword evidence="9" id="KW-1185">Reference proteome</keyword>
<feature type="binding site" evidence="7">
    <location>
        <position position="57"/>
    </location>
    <ligand>
        <name>substrate</name>
    </ligand>
</feature>
<dbReference type="eggNOG" id="COG0703">
    <property type="taxonomic scope" value="Bacteria"/>
</dbReference>
<comment type="catalytic activity">
    <reaction evidence="7">
        <text>shikimate + ATP = 3-phosphoshikimate + ADP + H(+)</text>
        <dbReference type="Rhea" id="RHEA:13121"/>
        <dbReference type="ChEBI" id="CHEBI:15378"/>
        <dbReference type="ChEBI" id="CHEBI:30616"/>
        <dbReference type="ChEBI" id="CHEBI:36208"/>
        <dbReference type="ChEBI" id="CHEBI:145989"/>
        <dbReference type="ChEBI" id="CHEBI:456216"/>
        <dbReference type="EC" id="2.7.1.71"/>
    </reaction>
</comment>
<dbReference type="InterPro" id="IPR031322">
    <property type="entry name" value="Shikimate/glucono_kinase"/>
</dbReference>
<dbReference type="HOGENOM" id="CLU_057607_4_3_9"/>
<dbReference type="RefSeq" id="WP_013486490.1">
    <property type="nucleotide sequence ID" value="NC_014828.1"/>
</dbReference>
<dbReference type="Gene3D" id="3.40.50.300">
    <property type="entry name" value="P-loop containing nucleotide triphosphate hydrolases"/>
    <property type="match status" value="1"/>
</dbReference>
<proteinExistence type="inferred from homology"/>
<feature type="binding site" evidence="7">
    <location>
        <position position="33"/>
    </location>
    <ligand>
        <name>substrate</name>
    </ligand>
</feature>
<evidence type="ECO:0000256" key="5">
    <source>
        <dbReference type="ARBA" id="ARBA00022840"/>
    </source>
</evidence>
<evidence type="ECO:0000313" key="8">
    <source>
        <dbReference type="EMBL" id="ADU28147.1"/>
    </source>
</evidence>
<dbReference type="AlphaFoldDB" id="E6U777"/>
<comment type="similarity">
    <text evidence="7">Belongs to the shikimate kinase family.</text>
</comment>
<name>E6U777_ETHHY</name>
<feature type="binding site" evidence="7">
    <location>
        <begin position="11"/>
        <end position="16"/>
    </location>
    <ligand>
        <name>ATP</name>
        <dbReference type="ChEBI" id="CHEBI:30616"/>
    </ligand>
</feature>
<dbReference type="PRINTS" id="PR01100">
    <property type="entry name" value="SHIKIMTKNASE"/>
</dbReference>
<feature type="binding site" evidence="7">
    <location>
        <position position="117"/>
    </location>
    <ligand>
        <name>ATP</name>
        <dbReference type="ChEBI" id="CHEBI:30616"/>
    </ligand>
</feature>
<keyword evidence="5 7" id="KW-0067">ATP-binding</keyword>
<keyword evidence="4 7" id="KW-0418">Kinase</keyword>
<evidence type="ECO:0000313" key="9">
    <source>
        <dbReference type="Proteomes" id="UP000001551"/>
    </source>
</evidence>
<dbReference type="SUPFAM" id="SSF52540">
    <property type="entry name" value="P-loop containing nucleoside triphosphate hydrolases"/>
    <property type="match status" value="1"/>
</dbReference>
<keyword evidence="7" id="KW-0460">Magnesium</keyword>
<dbReference type="PANTHER" id="PTHR21087">
    <property type="entry name" value="SHIKIMATE KINASE"/>
    <property type="match status" value="1"/>
</dbReference>